<dbReference type="Gene3D" id="3.30.70.250">
    <property type="entry name" value="Malonyl-CoA ACP transacylase, ACP-binding"/>
    <property type="match status" value="1"/>
</dbReference>
<dbReference type="SMART" id="SM00823">
    <property type="entry name" value="PKS_PP"/>
    <property type="match status" value="1"/>
</dbReference>
<dbReference type="InterPro" id="IPR009081">
    <property type="entry name" value="PP-bd_ACP"/>
</dbReference>
<evidence type="ECO:0000256" key="3">
    <source>
        <dbReference type="ARBA" id="ARBA00022553"/>
    </source>
</evidence>
<dbReference type="GO" id="GO:0005737">
    <property type="term" value="C:cytoplasm"/>
    <property type="evidence" value="ECO:0007669"/>
    <property type="project" value="TreeGrafter"/>
</dbReference>
<dbReference type="InterPro" id="IPR014043">
    <property type="entry name" value="Acyl_transferase_dom"/>
</dbReference>
<dbReference type="InterPro" id="IPR001227">
    <property type="entry name" value="Ac_transferase_dom_sf"/>
</dbReference>
<dbReference type="SUPFAM" id="SSF55048">
    <property type="entry name" value="Probable ACP-binding domain of malonyl-CoA ACP transacylase"/>
    <property type="match status" value="1"/>
</dbReference>
<evidence type="ECO:0000256" key="7">
    <source>
        <dbReference type="ARBA" id="ARBA00023268"/>
    </source>
</evidence>
<dbReference type="GO" id="GO:0031177">
    <property type="term" value="F:phosphopantetheine binding"/>
    <property type="evidence" value="ECO:0007669"/>
    <property type="project" value="InterPro"/>
</dbReference>
<dbReference type="InterPro" id="IPR032821">
    <property type="entry name" value="PKS_assoc"/>
</dbReference>
<keyword evidence="11" id="KW-0012">Acyltransferase</keyword>
<dbReference type="GO" id="GO:0071770">
    <property type="term" value="P:DIM/DIP cell wall layer assembly"/>
    <property type="evidence" value="ECO:0007669"/>
    <property type="project" value="TreeGrafter"/>
</dbReference>
<dbReference type="InterPro" id="IPR020841">
    <property type="entry name" value="PKS_Beta-ketoAc_synthase_dom"/>
</dbReference>
<dbReference type="InterPro" id="IPR016035">
    <property type="entry name" value="Acyl_Trfase/lysoPLipase"/>
</dbReference>
<dbReference type="Gene3D" id="3.30.559.10">
    <property type="entry name" value="Chloramphenicol acetyltransferase-like domain"/>
    <property type="match status" value="1"/>
</dbReference>
<dbReference type="SUPFAM" id="SSF52151">
    <property type="entry name" value="FabD/lysophospholipase-like"/>
    <property type="match status" value="1"/>
</dbReference>
<dbReference type="InterPro" id="IPR018201">
    <property type="entry name" value="Ketoacyl_synth_AS"/>
</dbReference>
<dbReference type="Gene3D" id="3.40.366.10">
    <property type="entry name" value="Malonyl-Coenzyme A Acyl Carrier Protein, domain 2"/>
    <property type="match status" value="1"/>
</dbReference>
<dbReference type="EMBL" id="VIGW01000003">
    <property type="protein sequence ID" value="TWS19916.1"/>
    <property type="molecule type" value="Genomic_DNA"/>
</dbReference>
<dbReference type="PANTHER" id="PTHR43775">
    <property type="entry name" value="FATTY ACID SYNTHASE"/>
    <property type="match status" value="1"/>
</dbReference>
<dbReference type="GO" id="GO:0004315">
    <property type="term" value="F:3-oxoacyl-[acyl-carrier-protein] synthase activity"/>
    <property type="evidence" value="ECO:0007669"/>
    <property type="project" value="InterPro"/>
</dbReference>
<feature type="domain" description="Carrier" evidence="9">
    <location>
        <begin position="915"/>
        <end position="989"/>
    </location>
</feature>
<dbReference type="InterPro" id="IPR036736">
    <property type="entry name" value="ACP-like_sf"/>
</dbReference>
<dbReference type="InterPro" id="IPR016039">
    <property type="entry name" value="Thiolase-like"/>
</dbReference>
<name>A0A5C5RB33_9ACTN</name>
<dbReference type="GO" id="GO:0004312">
    <property type="term" value="F:fatty acid synthase activity"/>
    <property type="evidence" value="ECO:0007669"/>
    <property type="project" value="TreeGrafter"/>
</dbReference>
<keyword evidence="2" id="KW-0596">Phosphopantetheine</keyword>
<dbReference type="Gene3D" id="3.30.70.3290">
    <property type="match status" value="1"/>
</dbReference>
<dbReference type="SUPFAM" id="SSF47336">
    <property type="entry name" value="ACP-like"/>
    <property type="match status" value="1"/>
</dbReference>
<keyword evidence="7" id="KW-0511">Multifunctional enzyme</keyword>
<dbReference type="Gene3D" id="3.40.47.10">
    <property type="match status" value="1"/>
</dbReference>
<dbReference type="Pfam" id="PF02801">
    <property type="entry name" value="Ketoacyl-synt_C"/>
    <property type="match status" value="1"/>
</dbReference>
<dbReference type="SMART" id="SM01294">
    <property type="entry name" value="PKS_PP_betabranch"/>
    <property type="match status" value="1"/>
</dbReference>
<dbReference type="PROSITE" id="PS00012">
    <property type="entry name" value="PHOSPHOPANTETHEINE"/>
    <property type="match status" value="1"/>
</dbReference>
<keyword evidence="6" id="KW-0443">Lipid metabolism</keyword>
<evidence type="ECO:0000313" key="11">
    <source>
        <dbReference type="EMBL" id="TWS19916.1"/>
    </source>
</evidence>
<keyword evidence="5" id="KW-0276">Fatty acid metabolism</keyword>
<dbReference type="InterPro" id="IPR001242">
    <property type="entry name" value="Condensation_dom"/>
</dbReference>
<evidence type="ECO:0000256" key="6">
    <source>
        <dbReference type="ARBA" id="ARBA00023098"/>
    </source>
</evidence>
<dbReference type="SUPFAM" id="SSF53901">
    <property type="entry name" value="Thiolase-like"/>
    <property type="match status" value="1"/>
</dbReference>
<evidence type="ECO:0000313" key="12">
    <source>
        <dbReference type="Proteomes" id="UP000317291"/>
    </source>
</evidence>
<dbReference type="Gene3D" id="1.10.1200.10">
    <property type="entry name" value="ACP-like"/>
    <property type="match status" value="1"/>
</dbReference>
<dbReference type="InterPro" id="IPR020806">
    <property type="entry name" value="PKS_PP-bd"/>
</dbReference>
<dbReference type="OrthoDB" id="9778690at2"/>
<evidence type="ECO:0000259" key="9">
    <source>
        <dbReference type="PROSITE" id="PS50075"/>
    </source>
</evidence>
<dbReference type="FunFam" id="3.40.47.10:FF:000042">
    <property type="entry name" value="Polyketide synthase Pks13"/>
    <property type="match status" value="1"/>
</dbReference>
<dbReference type="InterPro" id="IPR006162">
    <property type="entry name" value="Ppantetheine_attach_site"/>
</dbReference>
<evidence type="ECO:0000256" key="4">
    <source>
        <dbReference type="ARBA" id="ARBA00022679"/>
    </source>
</evidence>
<evidence type="ECO:0000256" key="5">
    <source>
        <dbReference type="ARBA" id="ARBA00022832"/>
    </source>
</evidence>
<feature type="region of interest" description="Disordered" evidence="8">
    <location>
        <begin position="891"/>
        <end position="916"/>
    </location>
</feature>
<dbReference type="CDD" id="cd00833">
    <property type="entry name" value="PKS"/>
    <property type="match status" value="1"/>
</dbReference>
<dbReference type="InterPro" id="IPR014031">
    <property type="entry name" value="Ketoacyl_synth_C"/>
</dbReference>
<dbReference type="InterPro" id="IPR014030">
    <property type="entry name" value="Ketoacyl_synth_N"/>
</dbReference>
<evidence type="ECO:0000259" key="10">
    <source>
        <dbReference type="PROSITE" id="PS52004"/>
    </source>
</evidence>
<dbReference type="Gene3D" id="3.30.559.30">
    <property type="entry name" value="Nonribosomal peptide synthetase, condensation domain"/>
    <property type="match status" value="1"/>
</dbReference>
<dbReference type="InterPro" id="IPR016036">
    <property type="entry name" value="Malonyl_transacylase_ACP-bd"/>
</dbReference>
<accession>A0A5C5RB33</accession>
<dbReference type="Pfam" id="PF00550">
    <property type="entry name" value="PP-binding"/>
    <property type="match status" value="1"/>
</dbReference>
<dbReference type="SMART" id="SM00825">
    <property type="entry name" value="PKS_KS"/>
    <property type="match status" value="1"/>
</dbReference>
<evidence type="ECO:0000256" key="1">
    <source>
        <dbReference type="ARBA" id="ARBA00001957"/>
    </source>
</evidence>
<keyword evidence="12" id="KW-1185">Reference proteome</keyword>
<dbReference type="SMART" id="SM00827">
    <property type="entry name" value="PKS_AT"/>
    <property type="match status" value="1"/>
</dbReference>
<protein>
    <submittedName>
        <fullName evidence="11">Acyltransferase domain-containing protein</fullName>
    </submittedName>
</protein>
<organism evidence="11 12">
    <name type="scientific">Tsukamurella asaccharolytica</name>
    <dbReference type="NCBI Taxonomy" id="2592067"/>
    <lineage>
        <taxon>Bacteria</taxon>
        <taxon>Bacillati</taxon>
        <taxon>Actinomycetota</taxon>
        <taxon>Actinomycetes</taxon>
        <taxon>Mycobacteriales</taxon>
        <taxon>Tsukamurellaceae</taxon>
        <taxon>Tsukamurella</taxon>
    </lineage>
</organism>
<dbReference type="Proteomes" id="UP000317291">
    <property type="component" value="Unassembled WGS sequence"/>
</dbReference>
<dbReference type="GO" id="GO:0005886">
    <property type="term" value="C:plasma membrane"/>
    <property type="evidence" value="ECO:0007669"/>
    <property type="project" value="TreeGrafter"/>
</dbReference>
<dbReference type="PANTHER" id="PTHR43775:SF37">
    <property type="entry name" value="SI:DKEY-61P9.11"/>
    <property type="match status" value="1"/>
</dbReference>
<reference evidence="11 12" key="1">
    <citation type="submission" date="2019-06" db="EMBL/GenBank/DDBJ databases">
        <title>Tsukamurella conjunctivitidis sp. nov., Tsukamurella assacharolytica sp. nov. and Tsukamurella sputae sp. nov. isolated from patients with conjunctivitis, bacteraemia (lymphoma) and respiratory infection (sputum) in Hong Kong.</title>
        <authorList>
            <person name="Teng J.L.L."/>
            <person name="Lee H.H."/>
            <person name="Fong J.Y.H."/>
            <person name="Fok K.M.N."/>
            <person name="Lau S.K.P."/>
            <person name="Woo P.C.Y."/>
        </authorList>
    </citation>
    <scope>NUCLEOTIDE SEQUENCE [LARGE SCALE GENOMIC DNA]</scope>
    <source>
        <strain evidence="11 12">HKU71</strain>
    </source>
</reference>
<keyword evidence="4 11" id="KW-0808">Transferase</keyword>
<feature type="domain" description="Ketosynthase family 3 (KS3)" evidence="10">
    <location>
        <begin position="15"/>
        <end position="448"/>
    </location>
</feature>
<dbReference type="Pfam" id="PF16197">
    <property type="entry name" value="KAsynt_C_assoc"/>
    <property type="match status" value="1"/>
</dbReference>
<dbReference type="PROSITE" id="PS00606">
    <property type="entry name" value="KS3_1"/>
    <property type="match status" value="1"/>
</dbReference>
<evidence type="ECO:0000256" key="2">
    <source>
        <dbReference type="ARBA" id="ARBA00022450"/>
    </source>
</evidence>
<comment type="caution">
    <text evidence="11">The sequence shown here is derived from an EMBL/GenBank/DDBJ whole genome shotgun (WGS) entry which is preliminary data.</text>
</comment>
<dbReference type="SUPFAM" id="SSF52777">
    <property type="entry name" value="CoA-dependent acyltransferases"/>
    <property type="match status" value="2"/>
</dbReference>
<dbReference type="Pfam" id="PF00109">
    <property type="entry name" value="ketoacyl-synt"/>
    <property type="match status" value="1"/>
</dbReference>
<dbReference type="Pfam" id="PF00698">
    <property type="entry name" value="Acyl_transf_1"/>
    <property type="match status" value="1"/>
</dbReference>
<dbReference type="PROSITE" id="PS50075">
    <property type="entry name" value="CARRIER"/>
    <property type="match status" value="1"/>
</dbReference>
<keyword evidence="3" id="KW-0597">Phosphoprotein</keyword>
<sequence length="1459" mass="153153">MTATEPIGTGPADPATSIAVIGMAGRFPGARNLAEYWRNLCAGVESIVPLDRDELRRAGIGDDALDDRRYIRSGAPLAGIDEFDAELFGFTRAAAEALDPQHRLFLQTVWDAVEEAGYRPRELDGAVGVYGTSSASGYLLNNLMSRLDVDRVIGQGASFEMIDLSLHNDKDHIATRVAHQFDLHGPALSVQTACSSSAVAVHLACQALVSGEVDTAIAGGASIRVPNIAGYWHEHGAMTSPSGHCRPFDARADGTVFGSGVGVVVLKTVQAALDDGDRIHAVIRGSAVNNDGAVKMTYAAPTAAGQAAAIAEAHAVAGVDPADVSFVETHGTGTPLGDPVEIDGLRQAFDLAERDRTEPCRLGSVKANIGHLEVASGIAGLIKAILCVENRAIPGTLHYTAPNPELHLDRSPFEVNPGLVEWRSAGPLRAGVSSFGVGGTNVHVVLEEAPSAPAPATDSAAPYALLLSARGAERLAVARASLADQLESDPAGDLGDVAATLAARPADATRGVTVVRDREHAVRALRSGDGVTGSVPDGAAGTADRVVFLFPGQGAQYVGMARGLYDADSVFAEHFDRCTVGFDAALGLDLKELVFAGRTRELERTDRSQPALFAVEYALARLLEHRGVLPSVLVGHSVGEYVAATVAGVLDLPTAIALIAERGRVMQTAPPGVMLAVPRAASDLAGLLGDEIDIATINETDGCVVAGTATAIADLTSRLSAEAITARRVRTSHAFHSRLMEAAATEFATTLSTVSLKSPRIPLASNVTGALMSDEEATDPRLWARQMRATVRFADELATVLAQPHRVLVEVGPGGALTSAAKRHPLFDDSHRVVRLMRHPAQDRDDHEFFLEGIGGLWASGVDVDLVPAGQRVLVPGYPFLPERHWIEARKGARQAPEGADAPGGQRVSAADEAENESSVEATLSRVWAACLGADTVDPHADFFDLGGDSLIAIGVSMAAGHAGIELTPQDLYDHPTVAALASAVSARDAQGGLASDAGPSERPPLPPNLLRLLDGGIGDHARWRIPIVVNLRQDLDVGDVEAVLDALVARHEVLRLRLSTDGEFLEQVIGAADDDDRRTRVAEETLATGADPDAIARERVTATIAAADPDTPALTALLLRVPDGPSRLCLTLHGTAGDARSRDLLIADLLTAFSQRSAGLPVTLAPPPVGWGEWSRRVTPLAGHPSVLASREHWIARSATGTRVANSDPAEAPVAADYRRVASTVSPVTAAELDDARRRTGIRLDELLVAALARGVEATVGPGPVTVELDGDARSVLRPDLDLRETVGWFAAPHPVVISAPDDDAALLDSVRGELRGVPHLGIGYGLLRYLYAPTAARLSAVPAPDLRLSVAGTIPEPPSGAAHSAPVWFGSDPAMAVRDAVPALGTPVELRVYRTGGRMHLDWWFDQRRVSPDRVDRLAAAVTAALERLGREAVADASADVGEDEWELVDLSGGDAV</sequence>
<dbReference type="PROSITE" id="PS52004">
    <property type="entry name" value="KS3_2"/>
    <property type="match status" value="1"/>
</dbReference>
<dbReference type="Pfam" id="PF00668">
    <property type="entry name" value="Condensation"/>
    <property type="match status" value="1"/>
</dbReference>
<gene>
    <name evidence="11" type="ORF">FK529_07135</name>
</gene>
<comment type="cofactor">
    <cofactor evidence="1">
        <name>pantetheine 4'-phosphate</name>
        <dbReference type="ChEBI" id="CHEBI:47942"/>
    </cofactor>
</comment>
<evidence type="ECO:0000256" key="8">
    <source>
        <dbReference type="SAM" id="MobiDB-lite"/>
    </source>
</evidence>
<dbReference type="GO" id="GO:0006633">
    <property type="term" value="P:fatty acid biosynthetic process"/>
    <property type="evidence" value="ECO:0007669"/>
    <property type="project" value="InterPro"/>
</dbReference>
<proteinExistence type="predicted"/>
<dbReference type="RefSeq" id="WP_146560294.1">
    <property type="nucleotide sequence ID" value="NZ_VIGW01000003.1"/>
</dbReference>
<dbReference type="InterPro" id="IPR050091">
    <property type="entry name" value="PKS_NRPS_Biosynth_Enz"/>
</dbReference>
<dbReference type="InterPro" id="IPR023213">
    <property type="entry name" value="CAT-like_dom_sf"/>
</dbReference>